<name>A0A0F9IQL3_9ZZZZ</name>
<dbReference type="AlphaFoldDB" id="A0A0F9IQL3"/>
<dbReference type="EMBL" id="LAZR01018540">
    <property type="protein sequence ID" value="KKL96025.1"/>
    <property type="molecule type" value="Genomic_DNA"/>
</dbReference>
<organism evidence="1">
    <name type="scientific">marine sediment metagenome</name>
    <dbReference type="NCBI Taxonomy" id="412755"/>
    <lineage>
        <taxon>unclassified sequences</taxon>
        <taxon>metagenomes</taxon>
        <taxon>ecological metagenomes</taxon>
    </lineage>
</organism>
<reference evidence="1" key="1">
    <citation type="journal article" date="2015" name="Nature">
        <title>Complex archaea that bridge the gap between prokaryotes and eukaryotes.</title>
        <authorList>
            <person name="Spang A."/>
            <person name="Saw J.H."/>
            <person name="Jorgensen S.L."/>
            <person name="Zaremba-Niedzwiedzka K."/>
            <person name="Martijn J."/>
            <person name="Lind A.E."/>
            <person name="van Eijk R."/>
            <person name="Schleper C."/>
            <person name="Guy L."/>
            <person name="Ettema T.J."/>
        </authorList>
    </citation>
    <scope>NUCLEOTIDE SEQUENCE</scope>
</reference>
<accession>A0A0F9IQL3</accession>
<proteinExistence type="predicted"/>
<protein>
    <submittedName>
        <fullName evidence="1">Uncharacterized protein</fullName>
    </submittedName>
</protein>
<comment type="caution">
    <text evidence="1">The sequence shown here is derived from an EMBL/GenBank/DDBJ whole genome shotgun (WGS) entry which is preliminary data.</text>
</comment>
<gene>
    <name evidence="1" type="ORF">LCGC14_1848630</name>
</gene>
<sequence length="86" mass="10215">MDDKLFERHLKTLIAEIGSLPESEQTKLKELVKETEIRHKEMKKSFSAIQDSVDFLRLSIKYILFDLEATRRENEYLRKLLDESGE</sequence>
<evidence type="ECO:0000313" key="1">
    <source>
        <dbReference type="EMBL" id="KKL96025.1"/>
    </source>
</evidence>